<feature type="domain" description="N-acetyltransferase" evidence="1">
    <location>
        <begin position="2"/>
        <end position="168"/>
    </location>
</feature>
<dbReference type="InterPro" id="IPR000182">
    <property type="entry name" value="GNAT_dom"/>
</dbReference>
<dbReference type="Gene3D" id="3.40.630.30">
    <property type="match status" value="1"/>
</dbReference>
<dbReference type="PANTHER" id="PTHR47237">
    <property type="entry name" value="SLL0310 PROTEIN"/>
    <property type="match status" value="1"/>
</dbReference>
<dbReference type="CDD" id="cd04301">
    <property type="entry name" value="NAT_SF"/>
    <property type="match status" value="1"/>
</dbReference>
<proteinExistence type="predicted"/>
<dbReference type="RefSeq" id="WP_279966376.1">
    <property type="nucleotide sequence ID" value="NZ_CP122537.1"/>
</dbReference>
<dbReference type="InterPro" id="IPR016181">
    <property type="entry name" value="Acyl_CoA_acyltransferase"/>
</dbReference>
<dbReference type="PANTHER" id="PTHR47237:SF1">
    <property type="entry name" value="SLL0310 PROTEIN"/>
    <property type="match status" value="1"/>
</dbReference>
<keyword evidence="2" id="KW-0012">Acyltransferase</keyword>
<protein>
    <submittedName>
        <fullName evidence="2">GNAT family N-acetyltransferase</fullName>
        <ecNumber evidence="2">2.3.1.-</ecNumber>
    </submittedName>
</protein>
<evidence type="ECO:0000259" key="1">
    <source>
        <dbReference type="PROSITE" id="PS51186"/>
    </source>
</evidence>
<dbReference type="Proteomes" id="UP001243420">
    <property type="component" value="Chromosome"/>
</dbReference>
<dbReference type="GO" id="GO:0016746">
    <property type="term" value="F:acyltransferase activity"/>
    <property type="evidence" value="ECO:0007669"/>
    <property type="project" value="UniProtKB-KW"/>
</dbReference>
<gene>
    <name evidence="2" type="ORF">P8627_04340</name>
</gene>
<accession>A0ABY8LEB4</accession>
<organism evidence="2 3">
    <name type="scientific">Jannaschia ovalis</name>
    <dbReference type="NCBI Taxonomy" id="3038773"/>
    <lineage>
        <taxon>Bacteria</taxon>
        <taxon>Pseudomonadati</taxon>
        <taxon>Pseudomonadota</taxon>
        <taxon>Alphaproteobacteria</taxon>
        <taxon>Rhodobacterales</taxon>
        <taxon>Roseobacteraceae</taxon>
        <taxon>Jannaschia</taxon>
    </lineage>
</organism>
<reference evidence="2 3" key="1">
    <citation type="submission" date="2023-04" db="EMBL/GenBank/DDBJ databases">
        <title>Jannaschia ovalis sp. nov., a marine bacterium isolated from sea tidal flat.</title>
        <authorList>
            <person name="Kwon D.Y."/>
            <person name="Kim J.-J."/>
        </authorList>
    </citation>
    <scope>NUCLEOTIDE SEQUENCE [LARGE SCALE GENOMIC DNA]</scope>
    <source>
        <strain evidence="2 3">GRR-S6-38</strain>
    </source>
</reference>
<evidence type="ECO:0000313" key="2">
    <source>
        <dbReference type="EMBL" id="WGH79501.1"/>
    </source>
</evidence>
<dbReference type="InterPro" id="IPR052729">
    <property type="entry name" value="Acyl/Acetyltrans_Enzymes"/>
</dbReference>
<dbReference type="EMBL" id="CP122537">
    <property type="protein sequence ID" value="WGH79501.1"/>
    <property type="molecule type" value="Genomic_DNA"/>
</dbReference>
<keyword evidence="2" id="KW-0808">Transferase</keyword>
<dbReference type="SUPFAM" id="SSF55729">
    <property type="entry name" value="Acyl-CoA N-acyltransferases (Nat)"/>
    <property type="match status" value="1"/>
</dbReference>
<dbReference type="Pfam" id="PF00583">
    <property type="entry name" value="Acetyltransf_1"/>
    <property type="match status" value="1"/>
</dbReference>
<dbReference type="EC" id="2.3.1.-" evidence="2"/>
<name>A0ABY8LEB4_9RHOB</name>
<sequence>MIRHRRAGRADLERVLDWAAAEGWNPGLTDAAAFQAADPEGFFLTEAEGEPVAAISVVNHGPAYAFLGLYLVRPEFRGRGIGHALWRHAIRHAGDRTIGLDAVPAQQANYAASGFVASTGTTRWVGRIASTRAAGVRPVEAVEIPALVAWEGRASGCAKPAYMAPWLRGDAARRTSVVDRDGAIAGFATIRRCRTGARSGRWWRPISRRRRS</sequence>
<keyword evidence="3" id="KW-1185">Reference proteome</keyword>
<evidence type="ECO:0000313" key="3">
    <source>
        <dbReference type="Proteomes" id="UP001243420"/>
    </source>
</evidence>
<dbReference type="PROSITE" id="PS51186">
    <property type="entry name" value="GNAT"/>
    <property type="match status" value="1"/>
</dbReference>